<feature type="compositionally biased region" description="Low complexity" evidence="2">
    <location>
        <begin position="429"/>
        <end position="445"/>
    </location>
</feature>
<feature type="compositionally biased region" description="Polar residues" evidence="2">
    <location>
        <begin position="53"/>
        <end position="62"/>
    </location>
</feature>
<organism evidence="4 5">
    <name type="scientific">Helobdella robusta</name>
    <name type="common">Californian leech</name>
    <dbReference type="NCBI Taxonomy" id="6412"/>
    <lineage>
        <taxon>Eukaryota</taxon>
        <taxon>Metazoa</taxon>
        <taxon>Spiralia</taxon>
        <taxon>Lophotrochozoa</taxon>
        <taxon>Annelida</taxon>
        <taxon>Clitellata</taxon>
        <taxon>Hirudinea</taxon>
        <taxon>Rhynchobdellida</taxon>
        <taxon>Glossiphoniidae</taxon>
        <taxon>Helobdella</taxon>
    </lineage>
</organism>
<dbReference type="EnsemblMetazoa" id="HelroT179518">
    <property type="protein sequence ID" value="HelroP179518"/>
    <property type="gene ID" value="HelroG179518"/>
</dbReference>
<feature type="compositionally biased region" description="Polar residues" evidence="2">
    <location>
        <begin position="209"/>
        <end position="224"/>
    </location>
</feature>
<dbReference type="RefSeq" id="XP_009026586.1">
    <property type="nucleotide sequence ID" value="XM_009028338.1"/>
</dbReference>
<reference evidence="5" key="1">
    <citation type="submission" date="2012-12" db="EMBL/GenBank/DDBJ databases">
        <authorList>
            <person name="Hellsten U."/>
            <person name="Grimwood J."/>
            <person name="Chapman J.A."/>
            <person name="Shapiro H."/>
            <person name="Aerts A."/>
            <person name="Otillar R.P."/>
            <person name="Terry A.Y."/>
            <person name="Boore J.L."/>
            <person name="Simakov O."/>
            <person name="Marletaz F."/>
            <person name="Cho S.-J."/>
            <person name="Edsinger-Gonzales E."/>
            <person name="Havlak P."/>
            <person name="Kuo D.-H."/>
            <person name="Larsson T."/>
            <person name="Lv J."/>
            <person name="Arendt D."/>
            <person name="Savage R."/>
            <person name="Osoegawa K."/>
            <person name="de Jong P."/>
            <person name="Lindberg D.R."/>
            <person name="Seaver E.C."/>
            <person name="Weisblat D.A."/>
            <person name="Putnam N.H."/>
            <person name="Grigoriev I.V."/>
            <person name="Rokhsar D.S."/>
        </authorList>
    </citation>
    <scope>NUCLEOTIDE SEQUENCE</scope>
</reference>
<dbReference type="EMBL" id="AMQM01006878">
    <property type="status" value="NOT_ANNOTATED_CDS"/>
    <property type="molecule type" value="Genomic_DNA"/>
</dbReference>
<dbReference type="OrthoDB" id="1939715at2759"/>
<dbReference type="HOGENOM" id="CLU_427169_0_0_1"/>
<dbReference type="InParanoid" id="T1FEU1"/>
<evidence type="ECO:0008006" key="6">
    <source>
        <dbReference type="Google" id="ProtNLM"/>
    </source>
</evidence>
<reference evidence="4" key="3">
    <citation type="submission" date="2015-06" db="UniProtKB">
        <authorList>
            <consortium name="EnsemblMetazoa"/>
        </authorList>
    </citation>
    <scope>IDENTIFICATION</scope>
</reference>
<evidence type="ECO:0000256" key="2">
    <source>
        <dbReference type="SAM" id="MobiDB-lite"/>
    </source>
</evidence>
<feature type="compositionally biased region" description="Polar residues" evidence="2">
    <location>
        <begin position="549"/>
        <end position="558"/>
    </location>
</feature>
<dbReference type="PANTHER" id="PTHR13270:SF14">
    <property type="entry name" value="SEX DETERMINATION AND DOSAGE COMPENSATION PROTEIN SDC-2"/>
    <property type="match status" value="1"/>
</dbReference>
<feature type="region of interest" description="Disordered" evidence="2">
    <location>
        <begin position="1"/>
        <end position="26"/>
    </location>
</feature>
<feature type="compositionally biased region" description="Basic and acidic residues" evidence="2">
    <location>
        <begin position="64"/>
        <end position="73"/>
    </location>
</feature>
<reference evidence="3 5" key="2">
    <citation type="journal article" date="2013" name="Nature">
        <title>Insights into bilaterian evolution from three spiralian genomes.</title>
        <authorList>
            <person name="Simakov O."/>
            <person name="Marletaz F."/>
            <person name="Cho S.J."/>
            <person name="Edsinger-Gonzales E."/>
            <person name="Havlak P."/>
            <person name="Hellsten U."/>
            <person name="Kuo D.H."/>
            <person name="Larsson T."/>
            <person name="Lv J."/>
            <person name="Arendt D."/>
            <person name="Savage R."/>
            <person name="Osoegawa K."/>
            <person name="de Jong P."/>
            <person name="Grimwood J."/>
            <person name="Chapman J.A."/>
            <person name="Shapiro H."/>
            <person name="Aerts A."/>
            <person name="Otillar R.P."/>
            <person name="Terry A.Y."/>
            <person name="Boore J.L."/>
            <person name="Grigoriev I.V."/>
            <person name="Lindberg D.R."/>
            <person name="Seaver E.C."/>
            <person name="Weisblat D.A."/>
            <person name="Putnam N.H."/>
            <person name="Rokhsar D.S."/>
        </authorList>
    </citation>
    <scope>NUCLEOTIDE SEQUENCE</scope>
</reference>
<feature type="compositionally biased region" description="Polar residues" evidence="2">
    <location>
        <begin position="447"/>
        <end position="456"/>
    </location>
</feature>
<feature type="region of interest" description="Disordered" evidence="2">
    <location>
        <begin position="549"/>
        <end position="590"/>
    </location>
</feature>
<dbReference type="KEGG" id="hro:HELRODRAFT_179518"/>
<keyword evidence="1" id="KW-0175">Coiled coil</keyword>
<protein>
    <recommendedName>
        <fullName evidence="6">BAT2 N-terminal domain-containing protein</fullName>
    </recommendedName>
</protein>
<feature type="coiled-coil region" evidence="1">
    <location>
        <begin position="115"/>
        <end position="144"/>
    </location>
</feature>
<feature type="region of interest" description="Disordered" evidence="2">
    <location>
        <begin position="429"/>
        <end position="480"/>
    </location>
</feature>
<evidence type="ECO:0000313" key="5">
    <source>
        <dbReference type="Proteomes" id="UP000015101"/>
    </source>
</evidence>
<dbReference type="AlphaFoldDB" id="T1FEU1"/>
<feature type="compositionally biased region" description="Low complexity" evidence="2">
    <location>
        <begin position="567"/>
        <end position="578"/>
    </location>
</feature>
<feature type="compositionally biased region" description="Low complexity" evidence="2">
    <location>
        <begin position="467"/>
        <end position="479"/>
    </location>
</feature>
<dbReference type="CTD" id="20207340"/>
<gene>
    <name evidence="4" type="primary">20207340</name>
    <name evidence="3" type="ORF">HELRODRAFT_179518</name>
</gene>
<feature type="compositionally biased region" description="Polar residues" evidence="2">
    <location>
        <begin position="579"/>
        <end position="590"/>
    </location>
</feature>
<feature type="region of interest" description="Disordered" evidence="2">
    <location>
        <begin position="193"/>
        <end position="233"/>
    </location>
</feature>
<evidence type="ECO:0000313" key="3">
    <source>
        <dbReference type="EMBL" id="ESN95441.1"/>
    </source>
</evidence>
<dbReference type="PANTHER" id="PTHR13270">
    <property type="entry name" value="PROTEIN C20ORF116-RELATED"/>
    <property type="match status" value="1"/>
</dbReference>
<dbReference type="Proteomes" id="UP000015101">
    <property type="component" value="Unassembled WGS sequence"/>
</dbReference>
<proteinExistence type="predicted"/>
<keyword evidence="5" id="KW-1185">Reference proteome</keyword>
<sequence>MINNVNDRNNKHATSTNNNACSNPTFSSTLMTSPTITATLTTTITSSGINSLMSSNDATNKQANKHEKEKKDPMAGIDVNNYASVVIIDNHPEVSIDDPSFLFEKNEGFQEVTSRKALKSKIKAAQQEEALKQQQLQQQQLKAQAAAAVAAAATSKKGVADKNKASVVSTLPSSIISSSVAVTSIDRQQRSSDKLIVNKTGRPKDSTKRSTTSGAITSINTSRSMGLGSADNDEPIAVLPKIENWTNDMAKSIPISTPAQTSSVTSVTVSSVASVNNIAAGISVIDSQEHYQQQQQQQQNQQQQQQQLGNVFVPHSNNNSATTYGIPSMESHHLNQQLHHQIHHPRHLNNETQHTDDGNKLYSSINAFKFQMDRDWDQQQIGSNSIMTTSAAYQFGQISNNSYNNSNSCNNSNNIIQNLMSTLGVGTKGNSSEGMAGNNNNGENMQLVPSSVSMSPKQPGVRPGREIQINQQQQQPQQQTSKVLNNLLTSDEIRTIKKPDASLCSRQQQPQAANRSYETMDIQSTLFNYGHTGEDTTNMKMDFPFDANLTSKLPPQSETSKKLLDASGSSQSSTVVSGNRNHPTVTNNSCMTETDQDLNYKLARVKDVWDRENDKTFDQGLIVNCYYGCDDVYLWNLMVMH</sequence>
<evidence type="ECO:0000313" key="4">
    <source>
        <dbReference type="EnsemblMetazoa" id="HelroP179518"/>
    </source>
</evidence>
<feature type="region of interest" description="Disordered" evidence="2">
    <location>
        <begin position="48"/>
        <end position="73"/>
    </location>
</feature>
<accession>T1FEU1</accession>
<name>T1FEU1_HELRO</name>
<evidence type="ECO:0000256" key="1">
    <source>
        <dbReference type="SAM" id="Coils"/>
    </source>
</evidence>
<dbReference type="GeneID" id="20207340"/>
<dbReference type="EMBL" id="KB097528">
    <property type="protein sequence ID" value="ESN95441.1"/>
    <property type="molecule type" value="Genomic_DNA"/>
</dbReference>